<dbReference type="SUPFAM" id="SSF56784">
    <property type="entry name" value="HAD-like"/>
    <property type="match status" value="1"/>
</dbReference>
<evidence type="ECO:0000256" key="1">
    <source>
        <dbReference type="ARBA" id="ARBA00001946"/>
    </source>
</evidence>
<gene>
    <name evidence="3" type="ordered locus">MfeM64YM_0294</name>
</gene>
<evidence type="ECO:0000256" key="2">
    <source>
        <dbReference type="ARBA" id="ARBA00034778"/>
    </source>
</evidence>
<dbReference type="SFLD" id="SFLDS00003">
    <property type="entry name" value="Haloacid_Dehalogenase"/>
    <property type="match status" value="1"/>
</dbReference>
<evidence type="ECO:0000313" key="4">
    <source>
        <dbReference type="Proteomes" id="UP000007473"/>
    </source>
</evidence>
<dbReference type="KEGG" id="mfm:MfeM64YM_0294"/>
<dbReference type="GO" id="GO:0000287">
    <property type="term" value="F:magnesium ion binding"/>
    <property type="evidence" value="ECO:0007669"/>
    <property type="project" value="TreeGrafter"/>
</dbReference>
<dbReference type="InterPro" id="IPR006379">
    <property type="entry name" value="HAD-SF_hydro_IIB"/>
</dbReference>
<dbReference type="Gene3D" id="3.40.50.1000">
    <property type="entry name" value="HAD superfamily/HAD-like"/>
    <property type="match status" value="1"/>
</dbReference>
<name>A0AB32XB78_MYCFM</name>
<dbReference type="AlphaFoldDB" id="A0AB32XB78"/>
<organism evidence="3 4">
    <name type="scientific">Mycoplasmopsis fermentans (strain M64)</name>
    <name type="common">Mycoplasma fermentans</name>
    <dbReference type="NCBI Taxonomy" id="943945"/>
    <lineage>
        <taxon>Bacteria</taxon>
        <taxon>Bacillati</taxon>
        <taxon>Mycoplasmatota</taxon>
        <taxon>Mycoplasmoidales</taxon>
        <taxon>Metamycoplasmataceae</taxon>
        <taxon>Mycoplasmopsis</taxon>
    </lineage>
</organism>
<dbReference type="SFLD" id="SFLDG01140">
    <property type="entry name" value="C2.B:_Phosphomannomutase_and_P"/>
    <property type="match status" value="1"/>
</dbReference>
<dbReference type="NCBIfam" id="TIGR01484">
    <property type="entry name" value="HAD-SF-IIB"/>
    <property type="match status" value="1"/>
</dbReference>
<accession>A0AB32XB78</accession>
<dbReference type="Proteomes" id="UP000007473">
    <property type="component" value="Chromosome"/>
</dbReference>
<dbReference type="InterPro" id="IPR023214">
    <property type="entry name" value="HAD_sf"/>
</dbReference>
<proteinExistence type="inferred from homology"/>
<dbReference type="InterPro" id="IPR000150">
    <property type="entry name" value="Cof"/>
</dbReference>
<dbReference type="GO" id="GO:0005829">
    <property type="term" value="C:cytosol"/>
    <property type="evidence" value="ECO:0007669"/>
    <property type="project" value="TreeGrafter"/>
</dbReference>
<dbReference type="PANTHER" id="PTHR10000">
    <property type="entry name" value="PHOSPHOSERINE PHOSPHATASE"/>
    <property type="match status" value="1"/>
</dbReference>
<dbReference type="Gene3D" id="3.30.1240.10">
    <property type="match status" value="1"/>
</dbReference>
<dbReference type="Pfam" id="PF08282">
    <property type="entry name" value="Hydrolase_3"/>
    <property type="match status" value="1"/>
</dbReference>
<dbReference type="InterPro" id="IPR036412">
    <property type="entry name" value="HAD-like_sf"/>
</dbReference>
<dbReference type="EMBL" id="CP002458">
    <property type="protein sequence ID" value="ADV34298.1"/>
    <property type="molecule type" value="Genomic_DNA"/>
</dbReference>
<evidence type="ECO:0000313" key="3">
    <source>
        <dbReference type="EMBL" id="ADV34298.1"/>
    </source>
</evidence>
<sequence length="295" mass="34345">MKNNNKLIKRVCFSDVDGTIYGFPNKELKNEVVNSVRKAKEENDVEFVITTGNPANEKIKKLAKIMGSRYISTAGGASVFDLEKDDYIHLELMDKKEAQKIFDLSKKHPDFVHLYYFGKHQFYLYNPSKEMEEFLSEFCEYYDWNKSGEINQDLHKIELFGTSDEIKKAYEELKKLKLKLKVIYFGTHIEITPKGVDKGYGLKWICENIFNCNFDYVMSIGDSENDIAMFEASGYSYAMDNAKEIAKKAAKYYTSDVEQNGLGEAINDYIFRTHLLLEKQNLEQKLDKQKAKRKY</sequence>
<dbReference type="NCBIfam" id="TIGR00099">
    <property type="entry name" value="Cof-subfamily"/>
    <property type="match status" value="1"/>
</dbReference>
<dbReference type="RefSeq" id="WP_013354496.1">
    <property type="nucleotide sequence ID" value="NC_014921.1"/>
</dbReference>
<comment type="cofactor">
    <cofactor evidence="1">
        <name>Mg(2+)</name>
        <dbReference type="ChEBI" id="CHEBI:18420"/>
    </cofactor>
</comment>
<reference evidence="3 4" key="1">
    <citation type="journal article" date="2011" name="J. Bacteriol.">
        <title>Genome sequence of the repetitive-sequence-rich Mycoplasma fermentans strain M64.</title>
        <authorList>
            <person name="Shu H.W."/>
            <person name="Liu T.T."/>
            <person name="Chang H.Y."/>
            <person name="Liu Y.M."/>
            <person name="Wu K.M."/>
            <person name="Shu H.Y."/>
            <person name="Tsai S.F."/>
            <person name="Hsiao K.J."/>
            <person name="Hu W.S."/>
            <person name="Ng W.V."/>
        </authorList>
    </citation>
    <scope>NUCLEOTIDE SEQUENCE [LARGE SCALE GENOMIC DNA]</scope>
    <source>
        <strain evidence="3 4">M64</strain>
    </source>
</reference>
<dbReference type="PANTHER" id="PTHR10000:SF8">
    <property type="entry name" value="HAD SUPERFAMILY HYDROLASE-LIKE, TYPE 3"/>
    <property type="match status" value="1"/>
</dbReference>
<dbReference type="GO" id="GO:0016791">
    <property type="term" value="F:phosphatase activity"/>
    <property type="evidence" value="ECO:0007669"/>
    <property type="project" value="TreeGrafter"/>
</dbReference>
<protein>
    <submittedName>
        <fullName evidence="3">Uncharacterized protein</fullName>
    </submittedName>
</protein>
<comment type="similarity">
    <text evidence="2">Belongs to the HAD-like hydrolase superfamily. Cof family.</text>
</comment>